<dbReference type="InterPro" id="IPR000387">
    <property type="entry name" value="Tyr_Pase_dom"/>
</dbReference>
<keyword evidence="2" id="KW-0378">Hydrolase</keyword>
<evidence type="ECO:0000259" key="5">
    <source>
        <dbReference type="PROSITE" id="PS50056"/>
    </source>
</evidence>
<dbReference type="OrthoDB" id="6151406at2759"/>
<sequence>MMRIRTYSRADILQKFHAHCQSLADNDNAGYRREFEEMDDTGQGYSCRAGELDANKDKNRYPFILPYDHCRVKLSLLESQPHSDYINASFVPGGCSEQDFICTQAPLRSTMADFWRMVWEQNVQVIVMVTALRERGKIMCNQYWPPERGTGCYGAVQVTTISCQRGPEYYITTLHLRQHGCATERRVIHYLYPGWPDQGVPKDPISLCAFTEHVRKYLDNAPRLRPAVVHCSAGVGRSGSFVALLWLMQLCVRGIPPDVRLAVEDLRKRRVLMVQNLEQYILVHQCLFHWLGGDVFKPSTQNAHLPPRTSQSQRTRQSKRERRSQSRPPTTHQPESKRSSDQAPHRNPPQRRGWRAIQTTLQTFSPSKLLQRILPTSSQHTPQDTAHNQL</sequence>
<dbReference type="PRINTS" id="PR00700">
    <property type="entry name" value="PRTYPHPHTASE"/>
</dbReference>
<feature type="compositionally biased region" description="Basic and acidic residues" evidence="3">
    <location>
        <begin position="334"/>
        <end position="344"/>
    </location>
</feature>
<dbReference type="AlphaFoldDB" id="A0A8T2LJX7"/>
<dbReference type="SMART" id="SM00404">
    <property type="entry name" value="PTPc_motif"/>
    <property type="match status" value="1"/>
</dbReference>
<evidence type="ECO:0000256" key="3">
    <source>
        <dbReference type="SAM" id="MobiDB-lite"/>
    </source>
</evidence>
<dbReference type="GO" id="GO:0004725">
    <property type="term" value="F:protein tyrosine phosphatase activity"/>
    <property type="evidence" value="ECO:0007669"/>
    <property type="project" value="UniProtKB-EC"/>
</dbReference>
<dbReference type="Gene3D" id="3.90.190.10">
    <property type="entry name" value="Protein tyrosine phosphatase superfamily"/>
    <property type="match status" value="1"/>
</dbReference>
<dbReference type="InterPro" id="IPR003595">
    <property type="entry name" value="Tyr_Pase_cat"/>
</dbReference>
<dbReference type="InterPro" id="IPR000242">
    <property type="entry name" value="PTP_cat"/>
</dbReference>
<comment type="caution">
    <text evidence="6">The sequence shown here is derived from an EMBL/GenBank/DDBJ whole genome shotgun (WGS) entry which is preliminary data.</text>
</comment>
<dbReference type="InterPro" id="IPR029021">
    <property type="entry name" value="Prot-tyrosine_phosphatase-like"/>
</dbReference>
<dbReference type="SUPFAM" id="SSF52799">
    <property type="entry name" value="(Phosphotyrosine protein) phosphatases II"/>
    <property type="match status" value="1"/>
</dbReference>
<evidence type="ECO:0000313" key="7">
    <source>
        <dbReference type="Proteomes" id="UP000752171"/>
    </source>
</evidence>
<dbReference type="OMA" id="STHIHRT"/>
<evidence type="ECO:0000256" key="2">
    <source>
        <dbReference type="ARBA" id="ARBA00022912"/>
    </source>
</evidence>
<feature type="region of interest" description="Disordered" evidence="3">
    <location>
        <begin position="299"/>
        <end position="355"/>
    </location>
</feature>
<dbReference type="EC" id="3.1.3.48" evidence="1"/>
<accession>A0A8T2LJX7</accession>
<organism evidence="6 7">
    <name type="scientific">Astyanax mexicanus</name>
    <name type="common">Blind cave fish</name>
    <name type="synonym">Astyanax fasciatus mexicanus</name>
    <dbReference type="NCBI Taxonomy" id="7994"/>
    <lineage>
        <taxon>Eukaryota</taxon>
        <taxon>Metazoa</taxon>
        <taxon>Chordata</taxon>
        <taxon>Craniata</taxon>
        <taxon>Vertebrata</taxon>
        <taxon>Euteleostomi</taxon>
        <taxon>Actinopterygii</taxon>
        <taxon>Neopterygii</taxon>
        <taxon>Teleostei</taxon>
        <taxon>Ostariophysi</taxon>
        <taxon>Characiformes</taxon>
        <taxon>Characoidei</taxon>
        <taxon>Acestrorhamphidae</taxon>
        <taxon>Acestrorhamphinae</taxon>
        <taxon>Astyanax</taxon>
    </lineage>
</organism>
<gene>
    <name evidence="6" type="primary">PTPRB</name>
    <name evidence="6" type="ORF">AMEX_G15145</name>
</gene>
<evidence type="ECO:0000256" key="1">
    <source>
        <dbReference type="ARBA" id="ARBA00013064"/>
    </source>
</evidence>
<dbReference type="PROSITE" id="PS50056">
    <property type="entry name" value="TYR_PHOSPHATASE_2"/>
    <property type="match status" value="1"/>
</dbReference>
<protein>
    <recommendedName>
        <fullName evidence="1">protein-tyrosine-phosphatase</fullName>
        <ecNumber evidence="1">3.1.3.48</ecNumber>
    </recommendedName>
</protein>
<evidence type="ECO:0000313" key="6">
    <source>
        <dbReference type="EMBL" id="KAG9270222.1"/>
    </source>
</evidence>
<dbReference type="InterPro" id="IPR016130">
    <property type="entry name" value="Tyr_Pase_AS"/>
</dbReference>
<dbReference type="PROSITE" id="PS50055">
    <property type="entry name" value="TYR_PHOSPHATASE_PTP"/>
    <property type="match status" value="1"/>
</dbReference>
<reference evidence="6 7" key="1">
    <citation type="submission" date="2021-07" db="EMBL/GenBank/DDBJ databases">
        <authorList>
            <person name="Imarazene B."/>
            <person name="Zahm M."/>
            <person name="Klopp C."/>
            <person name="Cabau C."/>
            <person name="Beille S."/>
            <person name="Jouanno E."/>
            <person name="Castinel A."/>
            <person name="Lluch J."/>
            <person name="Gil L."/>
            <person name="Kuchtly C."/>
            <person name="Lopez Roques C."/>
            <person name="Donnadieu C."/>
            <person name="Parrinello H."/>
            <person name="Journot L."/>
            <person name="Du K."/>
            <person name="Schartl M."/>
            <person name="Retaux S."/>
            <person name="Guiguen Y."/>
        </authorList>
    </citation>
    <scope>NUCLEOTIDE SEQUENCE [LARGE SCALE GENOMIC DNA]</scope>
    <source>
        <strain evidence="6">Pach_M1</strain>
        <tissue evidence="6">Testis</tissue>
    </source>
</reference>
<dbReference type="InterPro" id="IPR050348">
    <property type="entry name" value="Protein-Tyr_Phosphatase"/>
</dbReference>
<dbReference type="EMBL" id="JAICCE010000012">
    <property type="protein sequence ID" value="KAG9270222.1"/>
    <property type="molecule type" value="Genomic_DNA"/>
</dbReference>
<keyword evidence="6" id="KW-0675">Receptor</keyword>
<dbReference type="PANTHER" id="PTHR19134:SF557">
    <property type="entry name" value="RECEPTOR-TYPE TYROSINE-PROTEIN PHOSPHATASE ETA-LIKE-RELATED"/>
    <property type="match status" value="1"/>
</dbReference>
<feature type="compositionally biased region" description="Low complexity" evidence="3">
    <location>
        <begin position="306"/>
        <end position="315"/>
    </location>
</feature>
<dbReference type="Pfam" id="PF00102">
    <property type="entry name" value="Y_phosphatase"/>
    <property type="match status" value="1"/>
</dbReference>
<dbReference type="Proteomes" id="UP000752171">
    <property type="component" value="Unassembled WGS sequence"/>
</dbReference>
<proteinExistence type="predicted"/>
<feature type="domain" description="Tyrosine specific protein phosphatases" evidence="5">
    <location>
        <begin position="208"/>
        <end position="281"/>
    </location>
</feature>
<feature type="domain" description="Tyrosine-protein phosphatase" evidence="4">
    <location>
        <begin position="31"/>
        <end position="290"/>
    </location>
</feature>
<evidence type="ECO:0000259" key="4">
    <source>
        <dbReference type="PROSITE" id="PS50055"/>
    </source>
</evidence>
<name>A0A8T2LJX7_ASTMX</name>
<keyword evidence="2" id="KW-0904">Protein phosphatase</keyword>
<dbReference type="PANTHER" id="PTHR19134">
    <property type="entry name" value="RECEPTOR-TYPE TYROSINE-PROTEIN PHOSPHATASE"/>
    <property type="match status" value="1"/>
</dbReference>
<dbReference type="SMART" id="SM00194">
    <property type="entry name" value="PTPc"/>
    <property type="match status" value="1"/>
</dbReference>
<dbReference type="KEGG" id="amex:103046313"/>
<dbReference type="CDD" id="cd00047">
    <property type="entry name" value="PTPc"/>
    <property type="match status" value="1"/>
</dbReference>
<dbReference type="PROSITE" id="PS00383">
    <property type="entry name" value="TYR_PHOSPHATASE_1"/>
    <property type="match status" value="1"/>
</dbReference>